<keyword evidence="1" id="KW-0732">Signal</keyword>
<evidence type="ECO:0008006" key="4">
    <source>
        <dbReference type="Google" id="ProtNLM"/>
    </source>
</evidence>
<dbReference type="AlphaFoldDB" id="A0A452Y612"/>
<protein>
    <recommendedName>
        <fullName evidence="4">Secreted protein</fullName>
    </recommendedName>
</protein>
<evidence type="ECO:0000256" key="1">
    <source>
        <dbReference type="SAM" id="SignalP"/>
    </source>
</evidence>
<sequence>MDLLLHSLICWSAICRCSLVCRSFDLCQLATPRPPPCSGGEVEPEVEVNILQVMPACNMLTSTSGSTSPPLPHRPGPAPLPRHSSYVLCRRRICYVGLGLC</sequence>
<feature type="chain" id="PRO_5019405994" description="Secreted protein" evidence="1">
    <location>
        <begin position="18"/>
        <end position="101"/>
    </location>
</feature>
<reference evidence="2" key="3">
    <citation type="journal article" date="2017" name="Nature">
        <title>Genome sequence of the progenitor of the wheat D genome Aegilops tauschii.</title>
        <authorList>
            <person name="Luo M.C."/>
            <person name="Gu Y.Q."/>
            <person name="Puiu D."/>
            <person name="Wang H."/>
            <person name="Twardziok S.O."/>
            <person name="Deal K.R."/>
            <person name="Huo N."/>
            <person name="Zhu T."/>
            <person name="Wang L."/>
            <person name="Wang Y."/>
            <person name="McGuire P.E."/>
            <person name="Liu S."/>
            <person name="Long H."/>
            <person name="Ramasamy R.K."/>
            <person name="Rodriguez J.C."/>
            <person name="Van S.L."/>
            <person name="Yuan L."/>
            <person name="Wang Z."/>
            <person name="Xia Z."/>
            <person name="Xiao L."/>
            <person name="Anderson O.D."/>
            <person name="Ouyang S."/>
            <person name="Liang Y."/>
            <person name="Zimin A.V."/>
            <person name="Pertea G."/>
            <person name="Qi P."/>
            <person name="Bennetzen J.L."/>
            <person name="Dai X."/>
            <person name="Dawson M.W."/>
            <person name="Muller H.G."/>
            <person name="Kugler K."/>
            <person name="Rivarola-Duarte L."/>
            <person name="Spannagl M."/>
            <person name="Mayer K.F.X."/>
            <person name="Lu F.H."/>
            <person name="Bevan M.W."/>
            <person name="Leroy P."/>
            <person name="Li P."/>
            <person name="You F.M."/>
            <person name="Sun Q."/>
            <person name="Liu Z."/>
            <person name="Lyons E."/>
            <person name="Wicker T."/>
            <person name="Salzberg S.L."/>
            <person name="Devos K.M."/>
            <person name="Dvorak J."/>
        </authorList>
    </citation>
    <scope>NUCLEOTIDE SEQUENCE [LARGE SCALE GENOMIC DNA]</scope>
    <source>
        <strain evidence="2">cv. AL8/78</strain>
    </source>
</reference>
<feature type="signal peptide" evidence="1">
    <location>
        <begin position="1"/>
        <end position="17"/>
    </location>
</feature>
<keyword evidence="3" id="KW-1185">Reference proteome</keyword>
<evidence type="ECO:0000313" key="2">
    <source>
        <dbReference type="EnsemblPlants" id="AET1Gv20306600.2"/>
    </source>
</evidence>
<organism evidence="2 3">
    <name type="scientific">Aegilops tauschii subsp. strangulata</name>
    <name type="common">Goatgrass</name>
    <dbReference type="NCBI Taxonomy" id="200361"/>
    <lineage>
        <taxon>Eukaryota</taxon>
        <taxon>Viridiplantae</taxon>
        <taxon>Streptophyta</taxon>
        <taxon>Embryophyta</taxon>
        <taxon>Tracheophyta</taxon>
        <taxon>Spermatophyta</taxon>
        <taxon>Magnoliopsida</taxon>
        <taxon>Liliopsida</taxon>
        <taxon>Poales</taxon>
        <taxon>Poaceae</taxon>
        <taxon>BOP clade</taxon>
        <taxon>Pooideae</taxon>
        <taxon>Triticodae</taxon>
        <taxon>Triticeae</taxon>
        <taxon>Triticinae</taxon>
        <taxon>Aegilops</taxon>
    </lineage>
</organism>
<proteinExistence type="predicted"/>
<dbReference type="Gramene" id="AET1Gv20306600.2">
    <property type="protein sequence ID" value="AET1Gv20306600.2"/>
    <property type="gene ID" value="AET1Gv20306600"/>
</dbReference>
<evidence type="ECO:0000313" key="3">
    <source>
        <dbReference type="Proteomes" id="UP000015105"/>
    </source>
</evidence>
<reference evidence="2" key="4">
    <citation type="submission" date="2019-03" db="UniProtKB">
        <authorList>
            <consortium name="EnsemblPlants"/>
        </authorList>
    </citation>
    <scope>IDENTIFICATION</scope>
</reference>
<reference evidence="2" key="5">
    <citation type="journal article" date="2021" name="G3 (Bethesda)">
        <title>Aegilops tauschii genome assembly Aet v5.0 features greater sequence contiguity and improved annotation.</title>
        <authorList>
            <person name="Wang L."/>
            <person name="Zhu T."/>
            <person name="Rodriguez J.C."/>
            <person name="Deal K.R."/>
            <person name="Dubcovsky J."/>
            <person name="McGuire P.E."/>
            <person name="Lux T."/>
            <person name="Spannagl M."/>
            <person name="Mayer K.F.X."/>
            <person name="Baldrich P."/>
            <person name="Meyers B.C."/>
            <person name="Huo N."/>
            <person name="Gu Y.Q."/>
            <person name="Zhou H."/>
            <person name="Devos K.M."/>
            <person name="Bennetzen J.L."/>
            <person name="Unver T."/>
            <person name="Budak H."/>
            <person name="Gulick P.J."/>
            <person name="Galiba G."/>
            <person name="Kalapos B."/>
            <person name="Nelson D.R."/>
            <person name="Li P."/>
            <person name="You F.M."/>
            <person name="Luo M.C."/>
            <person name="Dvorak J."/>
        </authorList>
    </citation>
    <scope>NUCLEOTIDE SEQUENCE [LARGE SCALE GENOMIC DNA]</scope>
    <source>
        <strain evidence="2">cv. AL8/78</strain>
    </source>
</reference>
<reference evidence="3" key="2">
    <citation type="journal article" date="2017" name="Nat. Plants">
        <title>The Aegilops tauschii genome reveals multiple impacts of transposons.</title>
        <authorList>
            <person name="Zhao G."/>
            <person name="Zou C."/>
            <person name="Li K."/>
            <person name="Wang K."/>
            <person name="Li T."/>
            <person name="Gao L."/>
            <person name="Zhang X."/>
            <person name="Wang H."/>
            <person name="Yang Z."/>
            <person name="Liu X."/>
            <person name="Jiang W."/>
            <person name="Mao L."/>
            <person name="Kong X."/>
            <person name="Jiao Y."/>
            <person name="Jia J."/>
        </authorList>
    </citation>
    <scope>NUCLEOTIDE SEQUENCE [LARGE SCALE GENOMIC DNA]</scope>
    <source>
        <strain evidence="3">cv. AL8/78</strain>
    </source>
</reference>
<dbReference type="Proteomes" id="UP000015105">
    <property type="component" value="Chromosome 1D"/>
</dbReference>
<accession>A0A452Y612</accession>
<name>A0A452Y612_AEGTS</name>
<dbReference type="EnsemblPlants" id="AET1Gv20306600.2">
    <property type="protein sequence ID" value="AET1Gv20306600.2"/>
    <property type="gene ID" value="AET1Gv20306600"/>
</dbReference>
<reference evidence="3" key="1">
    <citation type="journal article" date="2014" name="Science">
        <title>Ancient hybridizations among the ancestral genomes of bread wheat.</title>
        <authorList>
            <consortium name="International Wheat Genome Sequencing Consortium,"/>
            <person name="Marcussen T."/>
            <person name="Sandve S.R."/>
            <person name="Heier L."/>
            <person name="Spannagl M."/>
            <person name="Pfeifer M."/>
            <person name="Jakobsen K.S."/>
            <person name="Wulff B.B."/>
            <person name="Steuernagel B."/>
            <person name="Mayer K.F."/>
            <person name="Olsen O.A."/>
        </authorList>
    </citation>
    <scope>NUCLEOTIDE SEQUENCE [LARGE SCALE GENOMIC DNA]</scope>
    <source>
        <strain evidence="3">cv. AL8/78</strain>
    </source>
</reference>